<comment type="caution">
    <text evidence="3">The sequence shown here is derived from an EMBL/GenBank/DDBJ whole genome shotgun (WGS) entry which is preliminary data.</text>
</comment>
<dbReference type="RefSeq" id="WP_153331708.1">
    <property type="nucleotide sequence ID" value="NZ_JBQQKR010000021.1"/>
</dbReference>
<proteinExistence type="predicted"/>
<dbReference type="InterPro" id="IPR010982">
    <property type="entry name" value="Lambda_DNA-bd_dom_sf"/>
</dbReference>
<dbReference type="EMBL" id="WIVV01000023">
    <property type="protein sequence ID" value="MQU42330.1"/>
    <property type="molecule type" value="Genomic_DNA"/>
</dbReference>
<feature type="compositionally biased region" description="Low complexity" evidence="1">
    <location>
        <begin position="77"/>
        <end position="90"/>
    </location>
</feature>
<dbReference type="PROSITE" id="PS50943">
    <property type="entry name" value="HTH_CROC1"/>
    <property type="match status" value="1"/>
</dbReference>
<dbReference type="SMART" id="SM00530">
    <property type="entry name" value="HTH_XRE"/>
    <property type="match status" value="1"/>
</dbReference>
<evidence type="ECO:0000313" key="4">
    <source>
        <dbReference type="EMBL" id="MQU04906.1"/>
    </source>
</evidence>
<dbReference type="EMBL" id="WIVU01000005">
    <property type="protein sequence ID" value="MQU04906.1"/>
    <property type="molecule type" value="Genomic_DNA"/>
</dbReference>
<dbReference type="GO" id="GO:0003677">
    <property type="term" value="F:DNA binding"/>
    <property type="evidence" value="ECO:0007669"/>
    <property type="project" value="InterPro"/>
</dbReference>
<dbReference type="SUPFAM" id="SSF47413">
    <property type="entry name" value="lambda repressor-like DNA-binding domains"/>
    <property type="match status" value="1"/>
</dbReference>
<name>A0A6A7Z693_9PSED</name>
<dbReference type="EMBL" id="WIWJ01000068">
    <property type="protein sequence ID" value="MQT49783.1"/>
    <property type="molecule type" value="Genomic_DNA"/>
</dbReference>
<dbReference type="AlphaFoldDB" id="A0A6A7Z693"/>
<dbReference type="CDD" id="cd00093">
    <property type="entry name" value="HTH_XRE"/>
    <property type="match status" value="1"/>
</dbReference>
<evidence type="ECO:0000313" key="5">
    <source>
        <dbReference type="EMBL" id="MQU42330.1"/>
    </source>
</evidence>
<evidence type="ECO:0000259" key="2">
    <source>
        <dbReference type="PROSITE" id="PS50943"/>
    </source>
</evidence>
<reference evidence="6 7" key="1">
    <citation type="submission" date="2019-10" db="EMBL/GenBank/DDBJ databases">
        <title>Evaluation of single-gene subtyping targets for Pseudomonas.</title>
        <authorList>
            <person name="Reichler S.J."/>
            <person name="Orsi R.H."/>
            <person name="Wiedmann M."/>
            <person name="Martin N.H."/>
            <person name="Murphy S.I."/>
        </authorList>
    </citation>
    <scope>NUCLEOTIDE SEQUENCE [LARGE SCALE GENOMIC DNA]</scope>
    <source>
        <strain evidence="4 8">FSL R10-1637</strain>
        <strain evidence="5 7">FSL R10-1876</strain>
        <strain evidence="3 6">FSL R10-3257</strain>
    </source>
</reference>
<evidence type="ECO:0000256" key="1">
    <source>
        <dbReference type="SAM" id="MobiDB-lite"/>
    </source>
</evidence>
<protein>
    <submittedName>
        <fullName evidence="3">Helix-turn-helix domain-containing protein</fullName>
    </submittedName>
</protein>
<feature type="region of interest" description="Disordered" evidence="1">
    <location>
        <begin position="77"/>
        <end position="132"/>
    </location>
</feature>
<gene>
    <name evidence="4" type="ORF">GHO27_04315</name>
    <name evidence="5" type="ORF">GHO28_07370</name>
    <name evidence="3" type="ORF">GHO40_24120</name>
</gene>
<evidence type="ECO:0000313" key="3">
    <source>
        <dbReference type="EMBL" id="MQT49783.1"/>
    </source>
</evidence>
<dbReference type="Proteomes" id="UP000478064">
    <property type="component" value="Unassembled WGS sequence"/>
</dbReference>
<accession>A0A6A7Z693</accession>
<dbReference type="Proteomes" id="UP000466863">
    <property type="component" value="Unassembled WGS sequence"/>
</dbReference>
<organism evidence="3 6">
    <name type="scientific">Pseudomonas helleri</name>
    <dbReference type="NCBI Taxonomy" id="1608996"/>
    <lineage>
        <taxon>Bacteria</taxon>
        <taxon>Pseudomonadati</taxon>
        <taxon>Pseudomonadota</taxon>
        <taxon>Gammaproteobacteria</taxon>
        <taxon>Pseudomonadales</taxon>
        <taxon>Pseudomonadaceae</taxon>
        <taxon>Pseudomonas</taxon>
    </lineage>
</organism>
<evidence type="ECO:0000313" key="8">
    <source>
        <dbReference type="Proteomes" id="UP000478064"/>
    </source>
</evidence>
<evidence type="ECO:0000313" key="6">
    <source>
        <dbReference type="Proteomes" id="UP000441404"/>
    </source>
</evidence>
<dbReference type="InterPro" id="IPR001387">
    <property type="entry name" value="Cro/C1-type_HTH"/>
</dbReference>
<evidence type="ECO:0000313" key="7">
    <source>
        <dbReference type="Proteomes" id="UP000466863"/>
    </source>
</evidence>
<dbReference type="Pfam" id="PF01381">
    <property type="entry name" value="HTH_3"/>
    <property type="match status" value="1"/>
</dbReference>
<dbReference type="Proteomes" id="UP000441404">
    <property type="component" value="Unassembled WGS sequence"/>
</dbReference>
<sequence>MRIQRMSDEAIAIQLGKAIRERRLRKNTTQEQLAEAIGVSTPTLQKLEKGKGTLAVLIAALRELNALELLTALTSPAPASPLAASKTPSLRLRAKGRPKNASKDVSQKYPGSTTGKLLFPKITTRKDHGESR</sequence>
<dbReference type="Gene3D" id="1.10.260.40">
    <property type="entry name" value="lambda repressor-like DNA-binding domains"/>
    <property type="match status" value="1"/>
</dbReference>
<feature type="domain" description="HTH cro/C1-type" evidence="2">
    <location>
        <begin position="19"/>
        <end position="70"/>
    </location>
</feature>